<reference evidence="3 4" key="1">
    <citation type="submission" date="2025-04" db="UniProtKB">
        <authorList>
            <consortium name="RefSeq"/>
        </authorList>
    </citation>
    <scope>IDENTIFICATION</scope>
    <source>
        <strain evidence="3 4">15112-1751.03</strain>
        <tissue evidence="3 4">Whole Adult</tissue>
    </source>
</reference>
<accession>A0A9C6W458</accession>
<evidence type="ECO:0000313" key="4">
    <source>
        <dbReference type="RefSeq" id="XP_051858641.1"/>
    </source>
</evidence>
<dbReference type="InterPro" id="IPR014716">
    <property type="entry name" value="Fibrinogen_a/b/g_C_1"/>
</dbReference>
<dbReference type="InterPro" id="IPR002181">
    <property type="entry name" value="Fibrinogen_a/b/g_C_dom"/>
</dbReference>
<evidence type="ECO:0000313" key="3">
    <source>
        <dbReference type="RefSeq" id="XP_051858640.1"/>
    </source>
</evidence>
<dbReference type="RefSeq" id="XP_051858641.1">
    <property type="nucleotide sequence ID" value="XM_052002681.1"/>
</dbReference>
<keyword evidence="2" id="KW-1185">Reference proteome</keyword>
<dbReference type="OrthoDB" id="6145874at2759"/>
<evidence type="ECO:0000259" key="1">
    <source>
        <dbReference type="PROSITE" id="PS51406"/>
    </source>
</evidence>
<dbReference type="InterPro" id="IPR050373">
    <property type="entry name" value="Fibrinogen_C-term_domain"/>
</dbReference>
<dbReference type="AlphaFoldDB" id="A0A9C6W458"/>
<dbReference type="PROSITE" id="PS51406">
    <property type="entry name" value="FIBRINOGEN_C_2"/>
    <property type="match status" value="1"/>
</dbReference>
<dbReference type="Gene3D" id="3.90.215.10">
    <property type="entry name" value="Gamma Fibrinogen, chain A, domain 1"/>
    <property type="match status" value="1"/>
</dbReference>
<dbReference type="RefSeq" id="XP_051858640.1">
    <property type="nucleotide sequence ID" value="XM_052002680.1"/>
</dbReference>
<dbReference type="InterPro" id="IPR036056">
    <property type="entry name" value="Fibrinogen-like_C"/>
</dbReference>
<name>A0A9C6W458_DROAB</name>
<evidence type="ECO:0000313" key="2">
    <source>
        <dbReference type="Proteomes" id="UP000515160"/>
    </source>
</evidence>
<dbReference type="GO" id="GO:0005615">
    <property type="term" value="C:extracellular space"/>
    <property type="evidence" value="ECO:0007669"/>
    <property type="project" value="TreeGrafter"/>
</dbReference>
<feature type="domain" description="Fibrinogen C-terminal" evidence="1">
    <location>
        <begin position="1"/>
        <end position="140"/>
    </location>
</feature>
<dbReference type="Proteomes" id="UP000515160">
    <property type="component" value="Chromosome 2L"/>
</dbReference>
<gene>
    <name evidence="3 4" type="primary">LOC127565195</name>
</gene>
<dbReference type="SUPFAM" id="SSF56496">
    <property type="entry name" value="Fibrinogen C-terminal domain-like"/>
    <property type="match status" value="1"/>
</dbReference>
<dbReference type="PANTHER" id="PTHR19143">
    <property type="entry name" value="FIBRINOGEN/TENASCIN/ANGIOPOEITIN"/>
    <property type="match status" value="1"/>
</dbReference>
<dbReference type="GeneID" id="127565195"/>
<protein>
    <submittedName>
        <fullName evidence="3 4">Ficolin-1-like</fullName>
    </submittedName>
</protein>
<proteinExistence type="predicted"/>
<dbReference type="SMART" id="SM00186">
    <property type="entry name" value="FBG"/>
    <property type="match status" value="1"/>
</dbReference>
<organism evidence="2 4">
    <name type="scientific">Drosophila albomicans</name>
    <name type="common">Fruit fly</name>
    <dbReference type="NCBI Taxonomy" id="7291"/>
    <lineage>
        <taxon>Eukaryota</taxon>
        <taxon>Metazoa</taxon>
        <taxon>Ecdysozoa</taxon>
        <taxon>Arthropoda</taxon>
        <taxon>Hexapoda</taxon>
        <taxon>Insecta</taxon>
        <taxon>Pterygota</taxon>
        <taxon>Neoptera</taxon>
        <taxon>Endopterygota</taxon>
        <taxon>Diptera</taxon>
        <taxon>Brachycera</taxon>
        <taxon>Muscomorpha</taxon>
        <taxon>Ephydroidea</taxon>
        <taxon>Drosophilidae</taxon>
        <taxon>Drosophila</taxon>
    </lineage>
</organism>
<sequence length="147" mass="16979">MASFFLGLDKIHALTTEFSQELLVILEDFQGTEVFEKYERFAIADEDELYALNTLTPGSGTAGDSLIHNKFYNFSTYDRDNDASDKNCAEERKGAWWYKNCTRAQFTGIYNGTSSLGIYWSEFRNKTSLKKTIMMIRPRKISYIDDD</sequence>
<dbReference type="Pfam" id="PF00147">
    <property type="entry name" value="Fibrinogen_C"/>
    <property type="match status" value="1"/>
</dbReference>